<dbReference type="PANTHER" id="PTHR12677">
    <property type="entry name" value="GOLGI APPARATUS MEMBRANE PROTEIN TVP38-RELATED"/>
    <property type="match status" value="1"/>
</dbReference>
<keyword evidence="3 6" id="KW-0812">Transmembrane</keyword>
<evidence type="ECO:0000313" key="7">
    <source>
        <dbReference type="EMBL" id="AWT58881.1"/>
    </source>
</evidence>
<evidence type="ECO:0000313" key="8">
    <source>
        <dbReference type="Proteomes" id="UP000247465"/>
    </source>
</evidence>
<feature type="transmembrane region" description="Helical" evidence="6">
    <location>
        <begin position="160"/>
        <end position="180"/>
    </location>
</feature>
<gene>
    <name evidence="7" type="ORF">DF168_00053</name>
</gene>
<dbReference type="Proteomes" id="UP000247465">
    <property type="component" value="Chromosome"/>
</dbReference>
<feature type="transmembrane region" description="Helical" evidence="6">
    <location>
        <begin position="134"/>
        <end position="153"/>
    </location>
</feature>
<sequence>MKPRRLFIFLVLLIIGVITAAFIGILNDAVRLVFVVWAGEVCDYLGDSEPWVFFTAFVILPLLGFPVFPFYLIAAELYGRVPSILLVGASLMVHLVIAFWIASRLFRGLISKLISRSRYHLPRIPSSEHVKLTVVLRITPGIPFFLQNYLLGLGGIAFRVFFFVSWPIQFLWGIAFILLGESAFEGNLSIGLMSVCFIIALLIVTKIVRERLANRLDEYETATFR</sequence>
<evidence type="ECO:0000256" key="3">
    <source>
        <dbReference type="ARBA" id="ARBA00022692"/>
    </source>
</evidence>
<feature type="transmembrane region" description="Helical" evidence="6">
    <location>
        <begin position="7"/>
        <end position="26"/>
    </location>
</feature>
<comment type="subcellular location">
    <subcellularLocation>
        <location evidence="1 6">Cell membrane</location>
        <topology evidence="1 6">Multi-pass membrane protein</topology>
    </subcellularLocation>
</comment>
<reference evidence="7 8" key="1">
    <citation type="submission" date="2018-06" db="EMBL/GenBank/DDBJ databases">
        <title>Draft Genome Sequence of a Novel Marine Bacterium Related to the Verrucomicrobia.</title>
        <authorList>
            <person name="Vosseberg J."/>
            <person name="Martijn J."/>
            <person name="Ettema T.J.G."/>
        </authorList>
    </citation>
    <scope>NUCLEOTIDE SEQUENCE [LARGE SCALE GENOMIC DNA]</scope>
    <source>
        <strain evidence="7">TARA_B100001123</strain>
    </source>
</reference>
<keyword evidence="2 6" id="KW-1003">Cell membrane</keyword>
<proteinExistence type="inferred from homology"/>
<comment type="similarity">
    <text evidence="6">Belongs to the TVP38/TMEM64 family.</text>
</comment>
<dbReference type="InterPro" id="IPR015414">
    <property type="entry name" value="TMEM64"/>
</dbReference>
<dbReference type="AlphaFoldDB" id="A0A2Z4AB15"/>
<evidence type="ECO:0000256" key="2">
    <source>
        <dbReference type="ARBA" id="ARBA00022475"/>
    </source>
</evidence>
<keyword evidence="5 6" id="KW-0472">Membrane</keyword>
<dbReference type="KEGG" id="mtar:DF168_00053"/>
<feature type="transmembrane region" description="Helical" evidence="6">
    <location>
        <begin position="186"/>
        <end position="205"/>
    </location>
</feature>
<dbReference type="GO" id="GO:0005886">
    <property type="term" value="C:plasma membrane"/>
    <property type="evidence" value="ECO:0007669"/>
    <property type="project" value="UniProtKB-SubCell"/>
</dbReference>
<feature type="transmembrane region" description="Helical" evidence="6">
    <location>
        <begin position="84"/>
        <end position="102"/>
    </location>
</feature>
<feature type="transmembrane region" description="Helical" evidence="6">
    <location>
        <begin position="51"/>
        <end position="72"/>
    </location>
</feature>
<evidence type="ECO:0000256" key="5">
    <source>
        <dbReference type="ARBA" id="ARBA00023136"/>
    </source>
</evidence>
<dbReference type="PANTHER" id="PTHR12677:SF59">
    <property type="entry name" value="GOLGI APPARATUS MEMBRANE PROTEIN TVP38-RELATED"/>
    <property type="match status" value="1"/>
</dbReference>
<accession>A0A2Z4AB15</accession>
<dbReference type="EMBL" id="CP029803">
    <property type="protein sequence ID" value="AWT58881.1"/>
    <property type="molecule type" value="Genomic_DNA"/>
</dbReference>
<protein>
    <recommendedName>
        <fullName evidence="6">TVP38/TMEM64 family membrane protein</fullName>
    </recommendedName>
</protein>
<keyword evidence="4 6" id="KW-1133">Transmembrane helix</keyword>
<evidence type="ECO:0000256" key="1">
    <source>
        <dbReference type="ARBA" id="ARBA00004651"/>
    </source>
</evidence>
<name>A0A2Z4AB15_9BACT</name>
<evidence type="ECO:0000256" key="6">
    <source>
        <dbReference type="RuleBase" id="RU366058"/>
    </source>
</evidence>
<evidence type="ECO:0000256" key="4">
    <source>
        <dbReference type="ARBA" id="ARBA00022989"/>
    </source>
</evidence>
<organism evidence="7 8">
    <name type="scientific">Candidatus Moanibacter tarae</name>
    <dbReference type="NCBI Taxonomy" id="2200854"/>
    <lineage>
        <taxon>Bacteria</taxon>
        <taxon>Pseudomonadati</taxon>
        <taxon>Verrucomicrobiota</taxon>
        <taxon>Opitutia</taxon>
        <taxon>Puniceicoccales</taxon>
        <taxon>Puniceicoccales incertae sedis</taxon>
        <taxon>Candidatus Moanibacter</taxon>
    </lineage>
</organism>